<dbReference type="Pfam" id="PF04892">
    <property type="entry name" value="VanZ"/>
    <property type="match status" value="1"/>
</dbReference>
<dbReference type="STRING" id="290054.SAMN02745114_00810"/>
<sequence>MRHLIRNIYCMDKGVVLLAFVVLSLLCAVYKFLFQSKKFNNSLVGVAFAFCVAMALGPSILTRFADAYTRELALEPFRSIKLYFHTGYEEWLRVLVMNMAMFYPLGCAFACFNKQVNIKPWMFFCFSFLLSVAIETVQYIFSLGVSETDDVIFNTLGAVLGYLITFLFYKMFEKSAKGNTKLEN</sequence>
<evidence type="ECO:0000256" key="1">
    <source>
        <dbReference type="SAM" id="Phobius"/>
    </source>
</evidence>
<dbReference type="InterPro" id="IPR053150">
    <property type="entry name" value="Teicoplanin_resist-assoc"/>
</dbReference>
<dbReference type="AlphaFoldDB" id="A0A1T4LA81"/>
<evidence type="ECO:0000313" key="3">
    <source>
        <dbReference type="EMBL" id="SJZ51503.1"/>
    </source>
</evidence>
<protein>
    <submittedName>
        <fullName evidence="3">VanZ like family protein</fullName>
    </submittedName>
</protein>
<keyword evidence="1" id="KW-1133">Transmembrane helix</keyword>
<gene>
    <name evidence="3" type="ORF">SAMN02745114_00810</name>
</gene>
<feature type="domain" description="VanZ-like" evidence="2">
    <location>
        <begin position="66"/>
        <end position="168"/>
    </location>
</feature>
<dbReference type="EMBL" id="FUWW01000007">
    <property type="protein sequence ID" value="SJZ51503.1"/>
    <property type="molecule type" value="Genomic_DNA"/>
</dbReference>
<reference evidence="3 4" key="1">
    <citation type="submission" date="2017-02" db="EMBL/GenBank/DDBJ databases">
        <authorList>
            <person name="Peterson S.W."/>
        </authorList>
    </citation>
    <scope>NUCLEOTIDE SEQUENCE [LARGE SCALE GENOMIC DNA]</scope>
    <source>
        <strain evidence="3 4">ATCC 51222</strain>
    </source>
</reference>
<proteinExistence type="predicted"/>
<evidence type="ECO:0000313" key="4">
    <source>
        <dbReference type="Proteomes" id="UP000190657"/>
    </source>
</evidence>
<feature type="transmembrane region" description="Helical" evidence="1">
    <location>
        <begin position="151"/>
        <end position="169"/>
    </location>
</feature>
<organism evidence="3 4">
    <name type="scientific">Eubacterium coprostanoligenes</name>
    <dbReference type="NCBI Taxonomy" id="290054"/>
    <lineage>
        <taxon>Bacteria</taxon>
        <taxon>Bacillati</taxon>
        <taxon>Bacillota</taxon>
        <taxon>Clostridia</taxon>
        <taxon>Eubacteriales</taxon>
        <taxon>Eubacteriaceae</taxon>
        <taxon>Eubacterium</taxon>
    </lineage>
</organism>
<feature type="transmembrane region" description="Helical" evidence="1">
    <location>
        <begin position="41"/>
        <end position="61"/>
    </location>
</feature>
<dbReference type="Proteomes" id="UP000190657">
    <property type="component" value="Unassembled WGS sequence"/>
</dbReference>
<feature type="transmembrane region" description="Helical" evidence="1">
    <location>
        <begin position="121"/>
        <end position="145"/>
    </location>
</feature>
<name>A0A1T4LA81_9FIRM</name>
<keyword evidence="1" id="KW-0472">Membrane</keyword>
<keyword evidence="1" id="KW-0812">Transmembrane</keyword>
<dbReference type="RefSeq" id="WP_078768299.1">
    <property type="nucleotide sequence ID" value="NZ_FUWW01000007.1"/>
</dbReference>
<feature type="transmembrane region" description="Helical" evidence="1">
    <location>
        <begin position="91"/>
        <end position="112"/>
    </location>
</feature>
<keyword evidence="4" id="KW-1185">Reference proteome</keyword>
<accession>A0A1T4LA81</accession>
<dbReference type="PANTHER" id="PTHR36834">
    <property type="entry name" value="MEMBRANE PROTEIN-RELATED"/>
    <property type="match status" value="1"/>
</dbReference>
<dbReference type="PANTHER" id="PTHR36834:SF1">
    <property type="entry name" value="INTEGRAL MEMBRANE PROTEIN"/>
    <property type="match status" value="1"/>
</dbReference>
<dbReference type="InterPro" id="IPR006976">
    <property type="entry name" value="VanZ-like"/>
</dbReference>
<evidence type="ECO:0000259" key="2">
    <source>
        <dbReference type="Pfam" id="PF04892"/>
    </source>
</evidence>
<feature type="transmembrane region" description="Helical" evidence="1">
    <location>
        <begin position="15"/>
        <end position="34"/>
    </location>
</feature>
<dbReference type="OrthoDB" id="9805025at2"/>